<dbReference type="PANTHER" id="PTHR33096:SF1">
    <property type="entry name" value="CXC1-LIKE CYSTEINE CLUSTER ASSOCIATED WITH KDZ TRANSPOSASES DOMAIN-CONTAINING PROTEIN"/>
    <property type="match status" value="1"/>
</dbReference>
<evidence type="ECO:0000313" key="3">
    <source>
        <dbReference type="Proteomes" id="UP001498398"/>
    </source>
</evidence>
<feature type="region of interest" description="Disordered" evidence="1">
    <location>
        <begin position="262"/>
        <end position="292"/>
    </location>
</feature>
<name>A0ABR1IYW4_9AGAR</name>
<comment type="caution">
    <text evidence="2">The sequence shown here is derived from an EMBL/GenBank/DDBJ whole genome shotgun (WGS) entry which is preliminary data.</text>
</comment>
<keyword evidence="3" id="KW-1185">Reference proteome</keyword>
<sequence length="375" mass="42787">MVLRPRIPKLNANIKPAPSLKVTETTVSISRSQRENTTPQVYLGHGRALFQDHAASTRLEEQTTVTRPDEGFVASAPYEPSPSKHYRKREQQRNRWIVVLPAAREAYMKLLRLTDNLRHVSSIHLNATRCDCCINARELRVDIVQFDKFETVHFWASDCKPAIDQLIQSGLFPCAPKQPTLAVDIRMLNFVSRLFLRVSPNHTAWCSAVEDFLRSQGYRLQGKDPLRRRFGNALQWFNSLKANSEVFVKSLLSKTRTQLLTSVSSSSDSQQPSWRHVTVEEVEDEESPSLQSHHADADFDLEFTSGDASTSRAHQHKRRHSLEHHDEPKCQGPTGSSLSRPSEYLRERCPVCFGGHFDPNNTPEAVVHFKMYMSK</sequence>
<evidence type="ECO:0008006" key="4">
    <source>
        <dbReference type="Google" id="ProtNLM"/>
    </source>
</evidence>
<evidence type="ECO:0000313" key="2">
    <source>
        <dbReference type="EMBL" id="KAK7442252.1"/>
    </source>
</evidence>
<proteinExistence type="predicted"/>
<dbReference type="Proteomes" id="UP001498398">
    <property type="component" value="Unassembled WGS sequence"/>
</dbReference>
<gene>
    <name evidence="2" type="ORF">VKT23_016222</name>
</gene>
<feature type="compositionally biased region" description="Basic residues" evidence="1">
    <location>
        <begin position="313"/>
        <end position="322"/>
    </location>
</feature>
<dbReference type="EMBL" id="JBANRG010000059">
    <property type="protein sequence ID" value="KAK7442252.1"/>
    <property type="molecule type" value="Genomic_DNA"/>
</dbReference>
<feature type="compositionally biased region" description="Low complexity" evidence="1">
    <location>
        <begin position="262"/>
        <end position="273"/>
    </location>
</feature>
<reference evidence="2 3" key="1">
    <citation type="submission" date="2024-01" db="EMBL/GenBank/DDBJ databases">
        <title>A draft genome for the cacao thread blight pathogen Marasmiellus scandens.</title>
        <authorList>
            <person name="Baruah I.K."/>
            <person name="Leung J."/>
            <person name="Bukari Y."/>
            <person name="Amoako-Attah I."/>
            <person name="Meinhardt L.W."/>
            <person name="Bailey B.A."/>
            <person name="Cohen S.P."/>
        </authorList>
    </citation>
    <scope>NUCLEOTIDE SEQUENCE [LARGE SCALE GENOMIC DNA]</scope>
    <source>
        <strain evidence="2 3">GH-19</strain>
    </source>
</reference>
<feature type="region of interest" description="Disordered" evidence="1">
    <location>
        <begin position="307"/>
        <end position="341"/>
    </location>
</feature>
<protein>
    <recommendedName>
        <fullName evidence="4">CxC1-like cysteine cluster associated with KDZ transposases domain-containing protein</fullName>
    </recommendedName>
</protein>
<dbReference type="PANTHER" id="PTHR33096">
    <property type="entry name" value="CXC2 DOMAIN-CONTAINING PROTEIN"/>
    <property type="match status" value="1"/>
</dbReference>
<evidence type="ECO:0000256" key="1">
    <source>
        <dbReference type="SAM" id="MobiDB-lite"/>
    </source>
</evidence>
<accession>A0ABR1IYW4</accession>
<organism evidence="2 3">
    <name type="scientific">Marasmiellus scandens</name>
    <dbReference type="NCBI Taxonomy" id="2682957"/>
    <lineage>
        <taxon>Eukaryota</taxon>
        <taxon>Fungi</taxon>
        <taxon>Dikarya</taxon>
        <taxon>Basidiomycota</taxon>
        <taxon>Agaricomycotina</taxon>
        <taxon>Agaricomycetes</taxon>
        <taxon>Agaricomycetidae</taxon>
        <taxon>Agaricales</taxon>
        <taxon>Marasmiineae</taxon>
        <taxon>Omphalotaceae</taxon>
        <taxon>Marasmiellus</taxon>
    </lineage>
</organism>